<evidence type="ECO:0000313" key="1">
    <source>
        <dbReference type="EMBL" id="MBR0649157.1"/>
    </source>
</evidence>
<comment type="caution">
    <text evidence="1">The sequence shown here is derived from an EMBL/GenBank/DDBJ whole genome shotgun (WGS) entry which is preliminary data.</text>
</comment>
<evidence type="ECO:0000313" key="2">
    <source>
        <dbReference type="Proteomes" id="UP000698752"/>
    </source>
</evidence>
<protein>
    <submittedName>
        <fullName evidence="1">DUF2125 domain-containing protein</fullName>
    </submittedName>
</protein>
<sequence>MSAKPTARPGRRRALRGVGFTLLSVLVLAGLAHGLAWFWLTGVMTVALSDWVTLQRARGWDVEHELPQRAGWPFSARLVVPGVRIAGWTPTLPQGFVWDAERVELSIGPPRIDRLLIAASGQQRIASGGVTVPYTAARLELLLPLDQRGGQRPAELLLQGLQAMTPSGPLAAERIEARATPGSPLNEPGLGLWIEAWRMTLPPVPDAAAFGRQIAHASIDARLTGLPPPPVPLSPRDMAQAWRAGGGALDLRELSLRWGPLAGTLRAVLRLDAALQPAGSGDLVLEQPAAAVAALAGAGMIESGTATAAQAVLGMMARPPADGGTPRVDVPFGVEGGVVTVARFPLLRLRPLVWPEQVPYQR</sequence>
<dbReference type="Pfam" id="PF09898">
    <property type="entry name" value="DUF2125"/>
    <property type="match status" value="1"/>
</dbReference>
<reference evidence="2" key="1">
    <citation type="journal article" date="2021" name="Syst. Appl. Microbiol.">
        <title>Roseomonas hellenica sp. nov., isolated from roots of wild-growing Alkanna tinctoria.</title>
        <authorList>
            <person name="Rat A."/>
            <person name="Naranjo H.D."/>
            <person name="Lebbe L."/>
            <person name="Cnockaert M."/>
            <person name="Krigas N."/>
            <person name="Grigoriadou K."/>
            <person name="Maloupa E."/>
            <person name="Willems A."/>
        </authorList>
    </citation>
    <scope>NUCLEOTIDE SEQUENCE [LARGE SCALE GENOMIC DNA]</scope>
    <source>
        <strain evidence="2">LMG 31159</strain>
    </source>
</reference>
<dbReference type="RefSeq" id="WP_211866895.1">
    <property type="nucleotide sequence ID" value="NZ_JAAEDI010000005.1"/>
</dbReference>
<dbReference type="InterPro" id="IPR018666">
    <property type="entry name" value="DUF2125"/>
</dbReference>
<name>A0ABS5EDQ5_9PROT</name>
<keyword evidence="2" id="KW-1185">Reference proteome</keyword>
<accession>A0ABS5EDQ5</accession>
<organism evidence="1 2">
    <name type="scientific">Neoroseomonas terrae</name>
    <dbReference type="NCBI Taxonomy" id="424799"/>
    <lineage>
        <taxon>Bacteria</taxon>
        <taxon>Pseudomonadati</taxon>
        <taxon>Pseudomonadota</taxon>
        <taxon>Alphaproteobacteria</taxon>
        <taxon>Acetobacterales</taxon>
        <taxon>Acetobacteraceae</taxon>
        <taxon>Neoroseomonas</taxon>
    </lineage>
</organism>
<gene>
    <name evidence="1" type="ORF">GXW78_05750</name>
</gene>
<proteinExistence type="predicted"/>
<dbReference type="EMBL" id="JAAEDI010000005">
    <property type="protein sequence ID" value="MBR0649157.1"/>
    <property type="molecule type" value="Genomic_DNA"/>
</dbReference>
<dbReference type="Proteomes" id="UP000698752">
    <property type="component" value="Unassembled WGS sequence"/>
</dbReference>